<dbReference type="InterPro" id="IPR000595">
    <property type="entry name" value="cNMP-bd_dom"/>
</dbReference>
<dbReference type="Pfam" id="PF13545">
    <property type="entry name" value="HTH_Crp_2"/>
    <property type="match status" value="1"/>
</dbReference>
<dbReference type="InterPro" id="IPR036388">
    <property type="entry name" value="WH-like_DNA-bd_sf"/>
</dbReference>
<organism evidence="6 7">
    <name type="scientific">Caldinitratiruptor microaerophilus</name>
    <dbReference type="NCBI Taxonomy" id="671077"/>
    <lineage>
        <taxon>Bacteria</taxon>
        <taxon>Bacillati</taxon>
        <taxon>Bacillota</taxon>
        <taxon>Clostridia</taxon>
        <taxon>Eubacteriales</taxon>
        <taxon>Symbiobacteriaceae</taxon>
        <taxon>Caldinitratiruptor</taxon>
    </lineage>
</organism>
<keyword evidence="1" id="KW-0805">Transcription regulation</keyword>
<dbReference type="GO" id="GO:0005829">
    <property type="term" value="C:cytosol"/>
    <property type="evidence" value="ECO:0007669"/>
    <property type="project" value="TreeGrafter"/>
</dbReference>
<dbReference type="InterPro" id="IPR036390">
    <property type="entry name" value="WH_DNA-bd_sf"/>
</dbReference>
<dbReference type="InterPro" id="IPR012318">
    <property type="entry name" value="HTH_CRP"/>
</dbReference>
<feature type="domain" description="HTH crp-type" evidence="5">
    <location>
        <begin position="147"/>
        <end position="220"/>
    </location>
</feature>
<dbReference type="PANTHER" id="PTHR24567">
    <property type="entry name" value="CRP FAMILY TRANSCRIPTIONAL REGULATORY PROTEIN"/>
    <property type="match status" value="1"/>
</dbReference>
<dbReference type="PROSITE" id="PS00519">
    <property type="entry name" value="HTH_ASNC_1"/>
    <property type="match status" value="1"/>
</dbReference>
<protein>
    <submittedName>
        <fullName evidence="6">Crp/Fnr family transcriptional regulator</fullName>
    </submittedName>
</protein>
<dbReference type="SUPFAM" id="SSF46785">
    <property type="entry name" value="Winged helix' DNA-binding domain"/>
    <property type="match status" value="1"/>
</dbReference>
<dbReference type="Pfam" id="PF00027">
    <property type="entry name" value="cNMP_binding"/>
    <property type="match status" value="1"/>
</dbReference>
<accession>A0AA35G726</accession>
<feature type="domain" description="Cyclic nucleotide-binding" evidence="4">
    <location>
        <begin position="13"/>
        <end position="133"/>
    </location>
</feature>
<dbReference type="PROSITE" id="PS50042">
    <property type="entry name" value="CNMP_BINDING_3"/>
    <property type="match status" value="1"/>
</dbReference>
<sequence length="228" mass="24459">METIPSCAAGVPIFRVLPAAGLAELGEAMRHRRYAKGELVLAAGDPIEHLVVVARGRLNFLYTTSSGREQVVRALGPGEFLGEMALFTPVRCEGDLVAAEDTDVCLVPRQAVQSILRRHSDVAVRLVEVLAQRLAAAEQTIADLGLRDVGQRLAAELLRMAAGGTRVPDGIRLRVPVPWAEIAVRLGTTPESLSRRLKALAERGLIRQADARTVVVLDPEGLRRAAGG</sequence>
<dbReference type="SUPFAM" id="SSF51206">
    <property type="entry name" value="cAMP-binding domain-like"/>
    <property type="match status" value="1"/>
</dbReference>
<dbReference type="GO" id="GO:0003700">
    <property type="term" value="F:DNA-binding transcription factor activity"/>
    <property type="evidence" value="ECO:0007669"/>
    <property type="project" value="TreeGrafter"/>
</dbReference>
<keyword evidence="2" id="KW-0238">DNA-binding</keyword>
<keyword evidence="3" id="KW-0804">Transcription</keyword>
<dbReference type="EMBL" id="AP025628">
    <property type="protein sequence ID" value="BDG62191.1"/>
    <property type="molecule type" value="Genomic_DNA"/>
</dbReference>
<evidence type="ECO:0000313" key="7">
    <source>
        <dbReference type="Proteomes" id="UP001163687"/>
    </source>
</evidence>
<dbReference type="CDD" id="cd00038">
    <property type="entry name" value="CAP_ED"/>
    <property type="match status" value="1"/>
</dbReference>
<dbReference type="PANTHER" id="PTHR24567:SF74">
    <property type="entry name" value="HTH-TYPE TRANSCRIPTIONAL REGULATOR ARCR"/>
    <property type="match status" value="1"/>
</dbReference>
<evidence type="ECO:0000313" key="6">
    <source>
        <dbReference type="EMBL" id="BDG62191.1"/>
    </source>
</evidence>
<evidence type="ECO:0000256" key="2">
    <source>
        <dbReference type="ARBA" id="ARBA00023125"/>
    </source>
</evidence>
<dbReference type="RefSeq" id="WP_264842785.1">
    <property type="nucleotide sequence ID" value="NZ_AP025628.1"/>
</dbReference>
<gene>
    <name evidence="6" type="ORF">caldi_32810</name>
</gene>
<dbReference type="InterPro" id="IPR019885">
    <property type="entry name" value="Tscrpt_reg_HTH_AsnC-type_CS"/>
</dbReference>
<reference evidence="6" key="1">
    <citation type="submission" date="2022-03" db="EMBL/GenBank/DDBJ databases">
        <title>Complete genome sequence of Caldinitratiruptor microaerophilus.</title>
        <authorList>
            <person name="Mukaiyama R."/>
            <person name="Nishiyama T."/>
            <person name="Ueda K."/>
        </authorList>
    </citation>
    <scope>NUCLEOTIDE SEQUENCE</scope>
    <source>
        <strain evidence="6">JCM 16183</strain>
    </source>
</reference>
<dbReference type="Gene3D" id="1.10.10.10">
    <property type="entry name" value="Winged helix-like DNA-binding domain superfamily/Winged helix DNA-binding domain"/>
    <property type="match status" value="1"/>
</dbReference>
<dbReference type="PROSITE" id="PS51063">
    <property type="entry name" value="HTH_CRP_2"/>
    <property type="match status" value="1"/>
</dbReference>
<evidence type="ECO:0000259" key="5">
    <source>
        <dbReference type="PROSITE" id="PS51063"/>
    </source>
</evidence>
<dbReference type="InterPro" id="IPR050397">
    <property type="entry name" value="Env_Response_Regulators"/>
</dbReference>
<dbReference type="InterPro" id="IPR018490">
    <property type="entry name" value="cNMP-bd_dom_sf"/>
</dbReference>
<dbReference type="SMART" id="SM00100">
    <property type="entry name" value="cNMP"/>
    <property type="match status" value="1"/>
</dbReference>
<name>A0AA35G726_9FIRM</name>
<evidence type="ECO:0000256" key="1">
    <source>
        <dbReference type="ARBA" id="ARBA00023015"/>
    </source>
</evidence>
<dbReference type="Gene3D" id="2.60.120.10">
    <property type="entry name" value="Jelly Rolls"/>
    <property type="match status" value="1"/>
</dbReference>
<dbReference type="GO" id="GO:0003677">
    <property type="term" value="F:DNA binding"/>
    <property type="evidence" value="ECO:0007669"/>
    <property type="project" value="UniProtKB-KW"/>
</dbReference>
<dbReference type="KEGG" id="cmic:caldi_32810"/>
<evidence type="ECO:0000256" key="3">
    <source>
        <dbReference type="ARBA" id="ARBA00023163"/>
    </source>
</evidence>
<keyword evidence="7" id="KW-1185">Reference proteome</keyword>
<evidence type="ECO:0000259" key="4">
    <source>
        <dbReference type="PROSITE" id="PS50042"/>
    </source>
</evidence>
<proteinExistence type="predicted"/>
<dbReference type="Proteomes" id="UP001163687">
    <property type="component" value="Chromosome"/>
</dbReference>
<dbReference type="AlphaFoldDB" id="A0AA35G726"/>
<dbReference type="InterPro" id="IPR014710">
    <property type="entry name" value="RmlC-like_jellyroll"/>
</dbReference>
<dbReference type="SMART" id="SM00419">
    <property type="entry name" value="HTH_CRP"/>
    <property type="match status" value="1"/>
</dbReference>